<dbReference type="GO" id="GO:0031902">
    <property type="term" value="C:late endosome membrane"/>
    <property type="evidence" value="ECO:0007669"/>
    <property type="project" value="UniProtKB-SubCell"/>
</dbReference>
<keyword evidence="3" id="KW-0458">Lysosome</keyword>
<keyword evidence="3" id="KW-0967">Endosome</keyword>
<evidence type="ECO:0000256" key="3">
    <source>
        <dbReference type="PIRNR" id="PIRNR007949"/>
    </source>
</evidence>
<dbReference type="SUPFAM" id="SSF50978">
    <property type="entry name" value="WD40 repeat-like"/>
    <property type="match status" value="1"/>
</dbReference>
<dbReference type="Gene3D" id="1.10.150.780">
    <property type="entry name" value="Vps16, C-terminal region"/>
    <property type="match status" value="1"/>
</dbReference>
<dbReference type="InterPro" id="IPR036322">
    <property type="entry name" value="WD40_repeat_dom_sf"/>
</dbReference>
<evidence type="ECO:0000313" key="6">
    <source>
        <dbReference type="EMBL" id="CAG4642312.1"/>
    </source>
</evidence>
<comment type="subcellular location">
    <subcellularLocation>
        <location evidence="3">Late endosome membrane</location>
        <topology evidence="3">Peripheral membrane protein</topology>
        <orientation evidence="3">Cytoplasmic side</orientation>
    </subcellularLocation>
    <subcellularLocation>
        <location evidence="3">Lysosome membrane</location>
        <topology evidence="3">Peripheral membrane protein</topology>
        <orientation evidence="3">Cytoplasmic side</orientation>
    </subcellularLocation>
    <text evidence="3">Cytoplasmic, peripheral membrane protein associated with late endosomes/lysosomes.</text>
</comment>
<dbReference type="InterPro" id="IPR038132">
    <property type="entry name" value="Vps16_C_sf"/>
</dbReference>
<accession>A0A9N6ZEU4</accession>
<protein>
    <recommendedName>
        <fullName evidence="2 3">Vacuolar protein sorting-associated protein 16 homolog</fullName>
    </recommendedName>
</protein>
<keyword evidence="3" id="KW-0472">Membrane</keyword>
<evidence type="ECO:0000259" key="4">
    <source>
        <dbReference type="Pfam" id="PF04840"/>
    </source>
</evidence>
<dbReference type="Pfam" id="PF04841">
    <property type="entry name" value="Vps16_N"/>
    <property type="match status" value="1"/>
</dbReference>
<dbReference type="GO" id="GO:0033263">
    <property type="term" value="C:CORVET complex"/>
    <property type="evidence" value="ECO:0007669"/>
    <property type="project" value="UniProtKB-UniRule"/>
</dbReference>
<dbReference type="GO" id="GO:0016197">
    <property type="term" value="P:endosomal transport"/>
    <property type="evidence" value="ECO:0007669"/>
    <property type="project" value="TreeGrafter"/>
</dbReference>
<dbReference type="GO" id="GO:0006886">
    <property type="term" value="P:intracellular protein transport"/>
    <property type="evidence" value="ECO:0007669"/>
    <property type="project" value="InterPro"/>
</dbReference>
<feature type="domain" description="Vps16 C-terminal" evidence="4">
    <location>
        <begin position="513"/>
        <end position="819"/>
    </location>
</feature>
<dbReference type="PIRSF" id="PIRSF007949">
    <property type="entry name" value="VPS16"/>
    <property type="match status" value="1"/>
</dbReference>
<dbReference type="InterPro" id="IPR006926">
    <property type="entry name" value="Vps16_N"/>
</dbReference>
<dbReference type="Pfam" id="PF04840">
    <property type="entry name" value="Vps16_C"/>
    <property type="match status" value="1"/>
</dbReference>
<dbReference type="GO" id="GO:0030897">
    <property type="term" value="C:HOPS complex"/>
    <property type="evidence" value="ECO:0007669"/>
    <property type="project" value="UniProtKB-UniRule"/>
</dbReference>
<reference evidence="6" key="1">
    <citation type="submission" date="2021-04" db="EMBL/GenBank/DDBJ databases">
        <authorList>
            <person name="Cornetti L."/>
        </authorList>
    </citation>
    <scope>NUCLEOTIDE SEQUENCE</scope>
</reference>
<dbReference type="GO" id="GO:0005765">
    <property type="term" value="C:lysosomal membrane"/>
    <property type="evidence" value="ECO:0007669"/>
    <property type="project" value="UniProtKB-SubCell"/>
</dbReference>
<dbReference type="EMBL" id="OC985657">
    <property type="protein sequence ID" value="CAG4642312.1"/>
    <property type="molecule type" value="Genomic_DNA"/>
</dbReference>
<feature type="domain" description="Vps16 N-terminal" evidence="5">
    <location>
        <begin position="5"/>
        <end position="407"/>
    </location>
</feature>
<proteinExistence type="inferred from homology"/>
<keyword evidence="3" id="KW-0653">Protein transport</keyword>
<comment type="similarity">
    <text evidence="1 3">Belongs to the VPS16 family.</text>
</comment>
<organism evidence="6">
    <name type="scientific">Evadne anonyx</name>
    <dbReference type="NCBI Taxonomy" id="141404"/>
    <lineage>
        <taxon>Eukaryota</taxon>
        <taxon>Metazoa</taxon>
        <taxon>Ecdysozoa</taxon>
        <taxon>Arthropoda</taxon>
        <taxon>Crustacea</taxon>
        <taxon>Branchiopoda</taxon>
        <taxon>Diplostraca</taxon>
        <taxon>Cladocera</taxon>
        <taxon>Onychopoda</taxon>
        <taxon>Podonidae</taxon>
        <taxon>Evadne</taxon>
    </lineage>
</organism>
<dbReference type="PANTHER" id="PTHR12811">
    <property type="entry name" value="VACUOLAR PROTEIN SORTING VPS16"/>
    <property type="match status" value="1"/>
</dbReference>
<dbReference type="GO" id="GO:0003779">
    <property type="term" value="F:actin binding"/>
    <property type="evidence" value="ECO:0007669"/>
    <property type="project" value="TreeGrafter"/>
</dbReference>
<dbReference type="InterPro" id="IPR016534">
    <property type="entry name" value="VPS16"/>
</dbReference>
<dbReference type="GO" id="GO:0042144">
    <property type="term" value="P:vacuole fusion, non-autophagic"/>
    <property type="evidence" value="ECO:0007669"/>
    <property type="project" value="TreeGrafter"/>
</dbReference>
<sequence>MTLFTTDWNPLGRDSYYRKFDIYSMNWINQINLQELKVAVAQFGGLIAVVRDDRKFTPVHTSGKPNIFIFNPSGDLKSSIKWNGGQLISIEWSSSEELLCIQDDGQVSVYDIFGSFQNSFQMGQEAKEMKIIDARTFPTPSGTGLVVLTINFRFFVVNNVKDPRIRRFPDIPGVNIVPNCWLAVNEDRQTRLIVAKDRDIYVLEQSEQHDVQRVPEMSHHFLSVLAMDISPCKNLVALLTDAGVLWIGSSDFKRKISEFDTQVLSPVKQLSWCGSAAVVLNLGASLLVLSPTKDRFTLMLDSCGFICPEVDGLRIITNSGHEFLQRVPSANQEIFRIGSMAPGAILLEASREFQKRSHRAEEYIRLVKDQLELAVSQCVEAAGNEWQPTVQKMLLRAAQLGKSFLLNRIDAQIFVGMCQNLRILNAVRQYKIGLPMTYQQYEQLTTTGVLNRLILRRQYNLAIEICRHLNLPEAEGIHRIMTHWACYKIKYGQMETEQLASEISAKLGPSSKVSFSNIALKAIECKQEKLAIRLLDFEHRAAEQIPLLLRLNQEPQALTKAVESGDPNLIYHVLLVLKENYTSDKFYMTIRQYPSVNALYAKLCRTMRMGSIEQIFEQEDNFSAQAMLTLKDSYLTQKLENRLALLTTAVKQYRQAKSDIGISLTEDQIKLFKAQSVYETKYGCSLIDTSLNDTLKFLMRRRDLKEMEDMVKKFKVPERRLWWLKVTILGELGDWIDLEKLSRSKKSPIGYEPFVDVCLQFNNLSEAQRYLPRVDENLQIKYYVKAKLFMEAAQIAFQRKDTEGLHYIQSRCASVRETVEKINNLITRLANPSELHARR</sequence>
<name>A0A9N6ZEU4_9CRUS</name>
<evidence type="ECO:0000256" key="1">
    <source>
        <dbReference type="ARBA" id="ARBA00009250"/>
    </source>
</evidence>
<evidence type="ECO:0000259" key="5">
    <source>
        <dbReference type="Pfam" id="PF04841"/>
    </source>
</evidence>
<gene>
    <name evidence="6" type="primary">EOG090X01BU</name>
</gene>
<evidence type="ECO:0000256" key="2">
    <source>
        <dbReference type="ARBA" id="ARBA00017947"/>
    </source>
</evidence>
<dbReference type="InterPro" id="IPR006925">
    <property type="entry name" value="Vps16_C"/>
</dbReference>
<comment type="function">
    <text evidence="3">Plays a role in vesicle-mediated protein trafficking to lysosomal compartments including the endocytic membrane transport and autophagic pathways. Believed to act as a core component of the putative HOPS and CORVET endosomal tethering complexes.</text>
</comment>
<dbReference type="PANTHER" id="PTHR12811:SF0">
    <property type="entry name" value="VACUOLAR PROTEIN SORTING-ASSOCIATED PROTEIN 16 HOMOLOG"/>
    <property type="match status" value="1"/>
</dbReference>
<dbReference type="AlphaFoldDB" id="A0A9N6ZEU4"/>
<keyword evidence="3" id="KW-0813">Transport</keyword>